<evidence type="ECO:0000256" key="11">
    <source>
        <dbReference type="RuleBase" id="RU368009"/>
    </source>
</evidence>
<evidence type="ECO:0000256" key="2">
    <source>
        <dbReference type="ARBA" id="ARBA00006310"/>
    </source>
</evidence>
<dbReference type="InterPro" id="IPR000594">
    <property type="entry name" value="ThiF_NAD_FAD-bd"/>
</dbReference>
<dbReference type="RefSeq" id="XP_067919408.1">
    <property type="nucleotide sequence ID" value="XM_068068617.1"/>
</dbReference>
<comment type="caution">
    <text evidence="14">The sequence shown here is derived from an EMBL/GenBank/DDBJ whole genome shotgun (WGS) entry which is preliminary data.</text>
</comment>
<feature type="region of interest" description="Disordered" evidence="12">
    <location>
        <begin position="379"/>
        <end position="419"/>
    </location>
</feature>
<dbReference type="OrthoDB" id="10255449at2759"/>
<comment type="catalytic activity">
    <reaction evidence="9 11">
        <text>ATP + [NEDD8 protein] + [E1 NEDD8-activating enzyme]-L-cysteine = AMP + diphosphate + [E1 NEDD8-activating enzyme]-S-[NEDD8 protein]-yl-L-cysteine.</text>
        <dbReference type="EC" id="6.2.1.64"/>
    </reaction>
</comment>
<accession>A0A2C6KMI2</accession>
<evidence type="ECO:0000313" key="14">
    <source>
        <dbReference type="EMBL" id="PHJ17692.1"/>
    </source>
</evidence>
<dbReference type="InterPro" id="IPR033127">
    <property type="entry name" value="UBQ-activ_enz_E1_Cys_AS"/>
</dbReference>
<evidence type="ECO:0000256" key="1">
    <source>
        <dbReference type="ARBA" id="ARBA00005032"/>
    </source>
</evidence>
<dbReference type="GO" id="GO:0005524">
    <property type="term" value="F:ATP binding"/>
    <property type="evidence" value="ECO:0007669"/>
    <property type="project" value="UniProtKB-UniRule"/>
</dbReference>
<dbReference type="Gene3D" id="1.10.10.520">
    <property type="entry name" value="Ubiquitin activating enzymes (Uba3). Chain: B, domain 2"/>
    <property type="match status" value="1"/>
</dbReference>
<keyword evidence="15" id="KW-1185">Reference proteome</keyword>
<keyword evidence="7 11" id="KW-0067">ATP-binding</keyword>
<dbReference type="InterPro" id="IPR023318">
    <property type="entry name" value="Ub_act_enz_dom_a_sf"/>
</dbReference>
<dbReference type="AlphaFoldDB" id="A0A2C6KMI2"/>
<dbReference type="EC" id="6.2.1.64" evidence="8 11"/>
<comment type="similarity">
    <text evidence="2 11">Belongs to the ubiquitin-activating E1 family. UBA3 subfamily.</text>
</comment>
<sequence>MEVEEEEEHIPLHTVEIRKRNKVTSSSSSSSSSSCPSYYTVGHQSNQDESYHLRCLLNRHNPFSPPQSFFTDHDELAMSMEKKIGETRVLVVGAGGLGCEVLKCLCLSGFKKLTVIDMDFIQVTNLHRQFLFRAHHVGRSKALVAAEVLNAQFAHLHVQVTGVPCRLEEKDASFYRQFQLVVSGLDSIEARRWLNAQLHSLVERDDETNGGEIDLKTCIPLLDGGTEGFRGQARIIFPFVTSCFECSLDSFPPQVSYPLCTIAETPRLPEHCIEYAMLISWDQEKRGETFDSDNAVHVRWAYESAKKRAEHFGISGVTHRLTLGVVKRIIPAVASTNAIIAGMLVEEAVKISTYCICSTHDLRVAQRSSEKEKVEAISRKIEERGGGQEEEEKEKGTGEGEQEEKEKEKEEEQEDEDMAGSGIQDYVMYMGQDGVYTHTFEYAKKPECVICSGTVVTKKIDPDETTLEDLLELLAEDPSLKLTSPSISSASGVLFLQRPPQLRRQFEQNLSRSLRDLSQDGLLSEREELLVTDPALPSAVRLRLIFGEKTSGEALKTPTV</sequence>
<evidence type="ECO:0000256" key="7">
    <source>
        <dbReference type="ARBA" id="ARBA00022840"/>
    </source>
</evidence>
<gene>
    <name evidence="14" type="ORF">CSUI_008485</name>
</gene>
<proteinExistence type="inferred from homology"/>
<feature type="domain" description="E2 binding" evidence="13">
    <location>
        <begin position="458"/>
        <end position="547"/>
    </location>
</feature>
<feature type="compositionally biased region" description="Basic and acidic residues" evidence="12">
    <location>
        <begin position="379"/>
        <end position="410"/>
    </location>
</feature>
<feature type="region of interest" description="Disordered" evidence="12">
    <location>
        <begin position="1"/>
        <end position="39"/>
    </location>
</feature>
<evidence type="ECO:0000256" key="10">
    <source>
        <dbReference type="PROSITE-ProRule" id="PRU10132"/>
    </source>
</evidence>
<dbReference type="InterPro" id="IPR014929">
    <property type="entry name" value="E2-binding"/>
</dbReference>
<dbReference type="Proteomes" id="UP000221165">
    <property type="component" value="Unassembled WGS sequence"/>
</dbReference>
<dbReference type="SUPFAM" id="SSF69572">
    <property type="entry name" value="Activating enzymes of the ubiquitin-like proteins"/>
    <property type="match status" value="1"/>
</dbReference>
<protein>
    <recommendedName>
        <fullName evidence="3 11">NEDD8-activating enzyme E1 catalytic subunit</fullName>
        <ecNumber evidence="8 11">6.2.1.64</ecNumber>
    </recommendedName>
</protein>
<feature type="compositionally biased region" description="Low complexity" evidence="12">
    <location>
        <begin position="25"/>
        <end position="34"/>
    </location>
</feature>
<keyword evidence="6 11" id="KW-0833">Ubl conjugation pathway</keyword>
<name>A0A2C6KMI2_9APIC</name>
<evidence type="ECO:0000256" key="5">
    <source>
        <dbReference type="ARBA" id="ARBA00022741"/>
    </source>
</evidence>
<reference evidence="14 15" key="1">
    <citation type="journal article" date="2017" name="Int. J. Parasitol.">
        <title>The genome of the protozoan parasite Cystoisospora suis and a reverse vaccinology approach to identify vaccine candidates.</title>
        <authorList>
            <person name="Palmieri N."/>
            <person name="Shrestha A."/>
            <person name="Ruttkowski B."/>
            <person name="Beck T."/>
            <person name="Vogl C."/>
            <person name="Tomley F."/>
            <person name="Blake D.P."/>
            <person name="Joachim A."/>
        </authorList>
    </citation>
    <scope>NUCLEOTIDE SEQUENCE [LARGE SCALE GENOMIC DNA]</scope>
    <source>
        <strain evidence="14 15">Wien I</strain>
    </source>
</reference>
<dbReference type="FunFam" id="1.10.10.520:FF:000001">
    <property type="entry name" value="NEDD8-activating enzyme E1 catalytic subunit"/>
    <property type="match status" value="1"/>
</dbReference>
<evidence type="ECO:0000256" key="6">
    <source>
        <dbReference type="ARBA" id="ARBA00022786"/>
    </source>
</evidence>
<dbReference type="EMBL" id="MIGC01004749">
    <property type="protein sequence ID" value="PHJ17692.1"/>
    <property type="molecule type" value="Genomic_DNA"/>
</dbReference>
<evidence type="ECO:0000256" key="8">
    <source>
        <dbReference type="ARBA" id="ARBA00023624"/>
    </source>
</evidence>
<dbReference type="PANTHER" id="PTHR10953">
    <property type="entry name" value="UBIQUITIN-ACTIVATING ENZYME E1"/>
    <property type="match status" value="1"/>
</dbReference>
<feature type="active site" description="Glycyl thioester intermediate" evidence="10">
    <location>
        <position position="260"/>
    </location>
</feature>
<dbReference type="FunFam" id="3.50.50.80:FF:000002">
    <property type="entry name" value="SUMO-activating enzyme subunit 2"/>
    <property type="match status" value="1"/>
</dbReference>
<evidence type="ECO:0000256" key="4">
    <source>
        <dbReference type="ARBA" id="ARBA00022598"/>
    </source>
</evidence>
<evidence type="ECO:0000256" key="3">
    <source>
        <dbReference type="ARBA" id="ARBA00015203"/>
    </source>
</evidence>
<dbReference type="GO" id="GO:0005634">
    <property type="term" value="C:nucleus"/>
    <property type="evidence" value="ECO:0007669"/>
    <property type="project" value="TreeGrafter"/>
</dbReference>
<dbReference type="Pfam" id="PF08825">
    <property type="entry name" value="E2_bind"/>
    <property type="match status" value="1"/>
</dbReference>
<organism evidence="14 15">
    <name type="scientific">Cystoisospora suis</name>
    <dbReference type="NCBI Taxonomy" id="483139"/>
    <lineage>
        <taxon>Eukaryota</taxon>
        <taxon>Sar</taxon>
        <taxon>Alveolata</taxon>
        <taxon>Apicomplexa</taxon>
        <taxon>Conoidasida</taxon>
        <taxon>Coccidia</taxon>
        <taxon>Eucoccidiorida</taxon>
        <taxon>Eimeriorina</taxon>
        <taxon>Sarcocystidae</taxon>
        <taxon>Cystoisospora</taxon>
    </lineage>
</organism>
<dbReference type="GO" id="GO:0019781">
    <property type="term" value="F:NEDD8 activating enzyme activity"/>
    <property type="evidence" value="ECO:0007669"/>
    <property type="project" value="UniProtKB-UniRule"/>
</dbReference>
<comment type="function">
    <text evidence="11">Catalytic subunit of the dimeric E1 enzyme, which activates NEDD8.</text>
</comment>
<dbReference type="Gene3D" id="3.40.50.720">
    <property type="entry name" value="NAD(P)-binding Rossmann-like Domain"/>
    <property type="match status" value="1"/>
</dbReference>
<dbReference type="InterPro" id="IPR035985">
    <property type="entry name" value="Ubiquitin-activating_enz"/>
</dbReference>
<evidence type="ECO:0000256" key="9">
    <source>
        <dbReference type="ARBA" id="ARBA00024626"/>
    </source>
</evidence>
<dbReference type="PANTHER" id="PTHR10953:SF6">
    <property type="entry name" value="NEDD8-ACTIVATING ENZYME E1 CATALYTIC SUBUNIT"/>
    <property type="match status" value="1"/>
</dbReference>
<evidence type="ECO:0000256" key="12">
    <source>
        <dbReference type="SAM" id="MobiDB-lite"/>
    </source>
</evidence>
<comment type="pathway">
    <text evidence="1 11">Protein modification; protein neddylation.</text>
</comment>
<feature type="compositionally biased region" description="Basic and acidic residues" evidence="12">
    <location>
        <begin position="9"/>
        <end position="18"/>
    </location>
</feature>
<evidence type="ECO:0000313" key="15">
    <source>
        <dbReference type="Proteomes" id="UP000221165"/>
    </source>
</evidence>
<evidence type="ECO:0000259" key="13">
    <source>
        <dbReference type="SMART" id="SM01181"/>
    </source>
</evidence>
<dbReference type="PROSITE" id="PS00865">
    <property type="entry name" value="UBIQUITIN_ACTIVAT_2"/>
    <property type="match status" value="1"/>
</dbReference>
<dbReference type="UniPathway" id="UPA00885"/>
<dbReference type="InterPro" id="IPR045886">
    <property type="entry name" value="ThiF/MoeB/HesA"/>
</dbReference>
<dbReference type="GeneID" id="94431828"/>
<keyword evidence="4 11" id="KW-0436">Ligase</keyword>
<dbReference type="GO" id="GO:0045116">
    <property type="term" value="P:protein neddylation"/>
    <property type="evidence" value="ECO:0007669"/>
    <property type="project" value="UniProtKB-UniRule"/>
</dbReference>
<dbReference type="GO" id="GO:0005737">
    <property type="term" value="C:cytoplasm"/>
    <property type="evidence" value="ECO:0007669"/>
    <property type="project" value="TreeGrafter"/>
</dbReference>
<dbReference type="Gene3D" id="3.10.290.20">
    <property type="entry name" value="Ubiquitin-like 2 activating enzyme e1b. Chain: B, domain 3"/>
    <property type="match status" value="1"/>
</dbReference>
<dbReference type="VEuPathDB" id="ToxoDB:CSUI_008485"/>
<dbReference type="Pfam" id="PF00899">
    <property type="entry name" value="ThiF"/>
    <property type="match status" value="1"/>
</dbReference>
<keyword evidence="5 11" id="KW-0547">Nucleotide-binding</keyword>
<dbReference type="SMART" id="SM01181">
    <property type="entry name" value="E2_bind"/>
    <property type="match status" value="1"/>
</dbReference>